<keyword evidence="5 11" id="KW-0671">Queuosine biosynthesis</keyword>
<dbReference type="HOGENOM" id="CLU_081854_1_0_0"/>
<dbReference type="GO" id="GO:0008270">
    <property type="term" value="F:zinc ion binding"/>
    <property type="evidence" value="ECO:0007669"/>
    <property type="project" value="UniProtKB-UniRule"/>
</dbReference>
<dbReference type="KEGG" id="psl:Psta_1038"/>
<comment type="catalytic activity">
    <reaction evidence="10 11">
        <text>7-carboxy-7-carbaguanine + NH4(+) + 2 ATP = 7-cyano-7-carbaguanine + 2 AMP + 2 diphosphate + 2 H(+)</text>
        <dbReference type="Rhea" id="RHEA:27982"/>
        <dbReference type="ChEBI" id="CHEBI:15378"/>
        <dbReference type="ChEBI" id="CHEBI:28938"/>
        <dbReference type="ChEBI" id="CHEBI:30616"/>
        <dbReference type="ChEBI" id="CHEBI:33019"/>
        <dbReference type="ChEBI" id="CHEBI:45075"/>
        <dbReference type="ChEBI" id="CHEBI:61036"/>
        <dbReference type="ChEBI" id="CHEBI:456215"/>
        <dbReference type="EC" id="6.3.4.20"/>
    </reaction>
</comment>
<protein>
    <recommendedName>
        <fullName evidence="9 11">7-cyano-7-deazaguanine synthase</fullName>
        <ecNumber evidence="9 11">6.3.4.20</ecNumber>
    </recommendedName>
    <alternativeName>
        <fullName evidence="11">7-cyano-7-carbaguanine synthase</fullName>
    </alternativeName>
    <alternativeName>
        <fullName evidence="11">PreQ(0) synthase</fullName>
    </alternativeName>
    <alternativeName>
        <fullName evidence="11">Queuosine biosynthesis protein QueC</fullName>
    </alternativeName>
</protein>
<sequence>MKTVAIFSGGLDSTVLAHELLAAGDEVLLLSIDYGQRHRKELVFAENFAKKQGLVWKLADLKSIAGLLGGNSQTSSAVAVPHGHYAEENMKLTVVPNRNMIMLAVAGGWAVSEKADRLAYGAHAGDHTIYPDCRPEFVRAMAAALELCDWHKLAMFTPFVSRSKADIVRRGAELGVDFAATWSCYEGGEIHCGQCGTCYERREAFERAGVADPTHYAVRAKYAEPPNFS</sequence>
<feature type="binding site" evidence="11">
    <location>
        <position position="195"/>
    </location>
    <ligand>
        <name>Zn(2+)</name>
        <dbReference type="ChEBI" id="CHEBI:29105"/>
    </ligand>
</feature>
<dbReference type="NCBIfam" id="TIGR00364">
    <property type="entry name" value="7-cyano-7-deazaguanine synthase QueC"/>
    <property type="match status" value="1"/>
</dbReference>
<dbReference type="EMBL" id="CP001848">
    <property type="protein sequence ID" value="ADB15722.1"/>
    <property type="molecule type" value="Genomic_DNA"/>
</dbReference>
<dbReference type="InterPro" id="IPR014729">
    <property type="entry name" value="Rossmann-like_a/b/a_fold"/>
</dbReference>
<dbReference type="Proteomes" id="UP000001887">
    <property type="component" value="Chromosome"/>
</dbReference>
<reference evidence="12 13" key="1">
    <citation type="journal article" date="2009" name="Stand. Genomic Sci.">
        <title>Complete genome sequence of Pirellula staleyi type strain (ATCC 27377).</title>
        <authorList>
            <person name="Clum A."/>
            <person name="Tindall B.J."/>
            <person name="Sikorski J."/>
            <person name="Ivanova N."/>
            <person name="Mavrommatis K."/>
            <person name="Lucas S."/>
            <person name="Glavina del Rio T."/>
            <person name="Nolan M."/>
            <person name="Chen F."/>
            <person name="Tice H."/>
            <person name="Pitluck S."/>
            <person name="Cheng J.F."/>
            <person name="Chertkov O."/>
            <person name="Brettin T."/>
            <person name="Han C."/>
            <person name="Detter J.C."/>
            <person name="Kuske C."/>
            <person name="Bruce D."/>
            <person name="Goodwin L."/>
            <person name="Ovchinikova G."/>
            <person name="Pati A."/>
            <person name="Mikhailova N."/>
            <person name="Chen A."/>
            <person name="Palaniappan K."/>
            <person name="Land M."/>
            <person name="Hauser L."/>
            <person name="Chang Y.J."/>
            <person name="Jeffries C.D."/>
            <person name="Chain P."/>
            <person name="Rohde M."/>
            <person name="Goker M."/>
            <person name="Bristow J."/>
            <person name="Eisen J.A."/>
            <person name="Markowitz V."/>
            <person name="Hugenholtz P."/>
            <person name="Kyrpides N.C."/>
            <person name="Klenk H.P."/>
            <person name="Lapidus A."/>
        </authorList>
    </citation>
    <scope>NUCLEOTIDE SEQUENCE [LARGE SCALE GENOMIC DNA]</scope>
    <source>
        <strain evidence="13">ATCC 27377 / DSM 6068 / ICPB 4128</strain>
    </source>
</reference>
<evidence type="ECO:0000256" key="4">
    <source>
        <dbReference type="ARBA" id="ARBA00022741"/>
    </source>
</evidence>
<evidence type="ECO:0000256" key="5">
    <source>
        <dbReference type="ARBA" id="ARBA00022785"/>
    </source>
</evidence>
<dbReference type="PIRSF" id="PIRSF006293">
    <property type="entry name" value="ExsB"/>
    <property type="match status" value="1"/>
</dbReference>
<evidence type="ECO:0000256" key="2">
    <source>
        <dbReference type="ARBA" id="ARBA00022598"/>
    </source>
</evidence>
<evidence type="ECO:0000313" key="13">
    <source>
        <dbReference type="Proteomes" id="UP000001887"/>
    </source>
</evidence>
<comment type="cofactor">
    <cofactor evidence="11">
        <name>Zn(2+)</name>
        <dbReference type="ChEBI" id="CHEBI:29105"/>
    </cofactor>
    <text evidence="11">Binds 1 zinc ion per subunit.</text>
</comment>
<dbReference type="STRING" id="530564.Psta_1038"/>
<evidence type="ECO:0000256" key="8">
    <source>
        <dbReference type="ARBA" id="ARBA00037993"/>
    </source>
</evidence>
<keyword evidence="4 11" id="KW-0547">Nucleotide-binding</keyword>
<feature type="binding site" evidence="11">
    <location>
        <position position="184"/>
    </location>
    <ligand>
        <name>Zn(2+)</name>
        <dbReference type="ChEBI" id="CHEBI:29105"/>
    </ligand>
</feature>
<evidence type="ECO:0000313" key="12">
    <source>
        <dbReference type="EMBL" id="ADB15722.1"/>
    </source>
</evidence>
<evidence type="ECO:0000256" key="1">
    <source>
        <dbReference type="ARBA" id="ARBA00005061"/>
    </source>
</evidence>
<feature type="binding site" evidence="11">
    <location>
        <position position="198"/>
    </location>
    <ligand>
        <name>Zn(2+)</name>
        <dbReference type="ChEBI" id="CHEBI:29105"/>
    </ligand>
</feature>
<feature type="binding site" evidence="11">
    <location>
        <begin position="7"/>
        <end position="17"/>
    </location>
    <ligand>
        <name>ATP</name>
        <dbReference type="ChEBI" id="CHEBI:30616"/>
    </ligand>
</feature>
<accession>D2R8A5</accession>
<comment type="similarity">
    <text evidence="8 11">Belongs to the QueC family.</text>
</comment>
<evidence type="ECO:0000256" key="9">
    <source>
        <dbReference type="ARBA" id="ARBA00039149"/>
    </source>
</evidence>
<dbReference type="PANTHER" id="PTHR42914">
    <property type="entry name" value="7-CYANO-7-DEAZAGUANINE SYNTHASE"/>
    <property type="match status" value="1"/>
</dbReference>
<dbReference type="EC" id="6.3.4.20" evidence="9 11"/>
<evidence type="ECO:0000256" key="11">
    <source>
        <dbReference type="HAMAP-Rule" id="MF_01633"/>
    </source>
</evidence>
<organism evidence="12 13">
    <name type="scientific">Pirellula staleyi (strain ATCC 27377 / DSM 6068 / ICPB 4128)</name>
    <name type="common">Pirella staleyi</name>
    <dbReference type="NCBI Taxonomy" id="530564"/>
    <lineage>
        <taxon>Bacteria</taxon>
        <taxon>Pseudomonadati</taxon>
        <taxon>Planctomycetota</taxon>
        <taxon>Planctomycetia</taxon>
        <taxon>Pirellulales</taxon>
        <taxon>Pirellulaceae</taxon>
        <taxon>Pirellula</taxon>
    </lineage>
</organism>
<keyword evidence="7 11" id="KW-0067">ATP-binding</keyword>
<dbReference type="Pfam" id="PF06508">
    <property type="entry name" value="QueC"/>
    <property type="match status" value="1"/>
</dbReference>
<keyword evidence="13" id="KW-1185">Reference proteome</keyword>
<dbReference type="InterPro" id="IPR018317">
    <property type="entry name" value="QueC"/>
</dbReference>
<evidence type="ECO:0000256" key="7">
    <source>
        <dbReference type="ARBA" id="ARBA00022840"/>
    </source>
</evidence>
<name>D2R8A5_PIRSD</name>
<dbReference type="HAMAP" id="MF_01633">
    <property type="entry name" value="QueC"/>
    <property type="match status" value="1"/>
</dbReference>
<dbReference type="UniPathway" id="UPA00391"/>
<dbReference type="SUPFAM" id="SSF52402">
    <property type="entry name" value="Adenine nucleotide alpha hydrolases-like"/>
    <property type="match status" value="1"/>
</dbReference>
<dbReference type="GO" id="GO:0005524">
    <property type="term" value="F:ATP binding"/>
    <property type="evidence" value="ECO:0007669"/>
    <property type="project" value="UniProtKB-UniRule"/>
</dbReference>
<comment type="function">
    <text evidence="11">Catalyzes the ATP-dependent conversion of 7-carboxy-7-deazaguanine (CDG) to 7-cyano-7-deazaguanine (preQ(0)).</text>
</comment>
<keyword evidence="6 11" id="KW-0862">Zinc</keyword>
<dbReference type="Gene3D" id="3.40.50.620">
    <property type="entry name" value="HUPs"/>
    <property type="match status" value="1"/>
</dbReference>
<dbReference type="GO" id="GO:0008616">
    <property type="term" value="P:tRNA queuosine(34) biosynthetic process"/>
    <property type="evidence" value="ECO:0007669"/>
    <property type="project" value="UniProtKB-UniRule"/>
</dbReference>
<evidence type="ECO:0000256" key="10">
    <source>
        <dbReference type="ARBA" id="ARBA00047890"/>
    </source>
</evidence>
<keyword evidence="2 11" id="KW-0436">Ligase</keyword>
<dbReference type="OrthoDB" id="9789567at2"/>
<dbReference type="PANTHER" id="PTHR42914:SF1">
    <property type="entry name" value="7-CYANO-7-DEAZAGUANINE SYNTHASE"/>
    <property type="match status" value="1"/>
</dbReference>
<evidence type="ECO:0000256" key="6">
    <source>
        <dbReference type="ARBA" id="ARBA00022833"/>
    </source>
</evidence>
<evidence type="ECO:0000256" key="3">
    <source>
        <dbReference type="ARBA" id="ARBA00022723"/>
    </source>
</evidence>
<dbReference type="AlphaFoldDB" id="D2R8A5"/>
<dbReference type="eggNOG" id="COG0603">
    <property type="taxonomic scope" value="Bacteria"/>
</dbReference>
<dbReference type="CDD" id="cd01995">
    <property type="entry name" value="QueC-like"/>
    <property type="match status" value="1"/>
</dbReference>
<gene>
    <name evidence="11" type="primary">queC</name>
    <name evidence="12" type="ordered locus">Psta_1038</name>
</gene>
<dbReference type="GO" id="GO:0016879">
    <property type="term" value="F:ligase activity, forming carbon-nitrogen bonds"/>
    <property type="evidence" value="ECO:0007669"/>
    <property type="project" value="UniProtKB-UniRule"/>
</dbReference>
<keyword evidence="3 11" id="KW-0479">Metal-binding</keyword>
<feature type="binding site" evidence="11">
    <location>
        <position position="192"/>
    </location>
    <ligand>
        <name>Zn(2+)</name>
        <dbReference type="ChEBI" id="CHEBI:29105"/>
    </ligand>
</feature>
<comment type="pathway">
    <text evidence="1 11">Purine metabolism; 7-cyano-7-deazaguanine biosynthesis.</text>
</comment>
<proteinExistence type="inferred from homology"/>